<evidence type="ECO:0000313" key="3">
    <source>
        <dbReference type="EMBL" id="KLO12287.1"/>
    </source>
</evidence>
<dbReference type="Gene3D" id="2.60.40.420">
    <property type="entry name" value="Cupredoxins - blue copper proteins"/>
    <property type="match status" value="1"/>
</dbReference>
<keyword evidence="4" id="KW-1185">Reference proteome</keyword>
<gene>
    <name evidence="3" type="ORF">SCHPADRAFT_905300</name>
</gene>
<sequence length="227" mass="23229">MLGSGFPLLLLAGGLTLLANNVRSQNVIQVKVGDEGLFFVPPTVNASVGDIVSFSFVGKNHSVTQSSQDNPCTPLDGGFNSGLLGIGNDTNAPPGIWNLTITDDSQPIWYFCEAVSPESHCTSGMVGAINPPSNDSYNAFQSSAKEVTETISPTIPVALTGVGAAASIFPTTTATEPPSTGSSSSSGTGSTNAPSPTTTTSDGTSIHHLYTASLACGWIISSLAFVW</sequence>
<feature type="compositionally biased region" description="Low complexity" evidence="1">
    <location>
        <begin position="171"/>
        <end position="201"/>
    </location>
</feature>
<dbReference type="CDD" id="cd00920">
    <property type="entry name" value="Cupredoxin"/>
    <property type="match status" value="1"/>
</dbReference>
<reference evidence="3 4" key="1">
    <citation type="submission" date="2015-04" db="EMBL/GenBank/DDBJ databases">
        <title>Complete genome sequence of Schizopora paradoxa KUC8140, a cosmopolitan wood degrader in East Asia.</title>
        <authorList>
            <consortium name="DOE Joint Genome Institute"/>
            <person name="Min B."/>
            <person name="Park H."/>
            <person name="Jang Y."/>
            <person name="Kim J.-J."/>
            <person name="Kim K.H."/>
            <person name="Pangilinan J."/>
            <person name="Lipzen A."/>
            <person name="Riley R."/>
            <person name="Grigoriev I.V."/>
            <person name="Spatafora J.W."/>
            <person name="Choi I.-G."/>
        </authorList>
    </citation>
    <scope>NUCLEOTIDE SEQUENCE [LARGE SCALE GENOMIC DNA]</scope>
    <source>
        <strain evidence="3 4">KUC8140</strain>
    </source>
</reference>
<dbReference type="Proteomes" id="UP000053477">
    <property type="component" value="Unassembled WGS sequence"/>
</dbReference>
<dbReference type="SUPFAM" id="SSF49503">
    <property type="entry name" value="Cupredoxins"/>
    <property type="match status" value="1"/>
</dbReference>
<dbReference type="AlphaFoldDB" id="A0A0H2RKX1"/>
<keyword evidence="2" id="KW-0732">Signal</keyword>
<dbReference type="PANTHER" id="PTHR34883:SF15">
    <property type="entry name" value="EXTRACELLULAR SERINE-RICH PROTEIN"/>
    <property type="match status" value="1"/>
</dbReference>
<dbReference type="STRING" id="27342.A0A0H2RKX1"/>
<proteinExistence type="predicted"/>
<organism evidence="3 4">
    <name type="scientific">Schizopora paradoxa</name>
    <dbReference type="NCBI Taxonomy" id="27342"/>
    <lineage>
        <taxon>Eukaryota</taxon>
        <taxon>Fungi</taxon>
        <taxon>Dikarya</taxon>
        <taxon>Basidiomycota</taxon>
        <taxon>Agaricomycotina</taxon>
        <taxon>Agaricomycetes</taxon>
        <taxon>Hymenochaetales</taxon>
        <taxon>Schizoporaceae</taxon>
        <taxon>Schizopora</taxon>
    </lineage>
</organism>
<dbReference type="InterPro" id="IPR052953">
    <property type="entry name" value="Ser-rich/MCO-related"/>
</dbReference>
<feature type="region of interest" description="Disordered" evidence="1">
    <location>
        <begin position="171"/>
        <end position="202"/>
    </location>
</feature>
<dbReference type="OrthoDB" id="1921208at2759"/>
<evidence type="ECO:0000256" key="2">
    <source>
        <dbReference type="SAM" id="SignalP"/>
    </source>
</evidence>
<dbReference type="EMBL" id="KQ085981">
    <property type="protein sequence ID" value="KLO12287.1"/>
    <property type="molecule type" value="Genomic_DNA"/>
</dbReference>
<evidence type="ECO:0000313" key="4">
    <source>
        <dbReference type="Proteomes" id="UP000053477"/>
    </source>
</evidence>
<accession>A0A0H2RKX1</accession>
<feature type="chain" id="PRO_5005201595" description="Cupredoxin" evidence="2">
    <location>
        <begin position="25"/>
        <end position="227"/>
    </location>
</feature>
<evidence type="ECO:0008006" key="5">
    <source>
        <dbReference type="Google" id="ProtNLM"/>
    </source>
</evidence>
<dbReference type="InParanoid" id="A0A0H2RKX1"/>
<name>A0A0H2RKX1_9AGAM</name>
<protein>
    <recommendedName>
        <fullName evidence="5">Cupredoxin</fullName>
    </recommendedName>
</protein>
<evidence type="ECO:0000256" key="1">
    <source>
        <dbReference type="SAM" id="MobiDB-lite"/>
    </source>
</evidence>
<dbReference type="PANTHER" id="PTHR34883">
    <property type="entry name" value="SERINE-RICH PROTEIN, PUTATIVE-RELATED-RELATED"/>
    <property type="match status" value="1"/>
</dbReference>
<feature type="signal peptide" evidence="2">
    <location>
        <begin position="1"/>
        <end position="24"/>
    </location>
</feature>
<dbReference type="InterPro" id="IPR008972">
    <property type="entry name" value="Cupredoxin"/>
</dbReference>